<dbReference type="AlphaFoldDB" id="A0A2Z3NC91"/>
<proteinExistence type="predicted"/>
<accession>A0A2Z3NC91</accession>
<organism evidence="1 2">
    <name type="scientific">Geobacillus thermoleovorans</name>
    <name type="common">Bacillus thermoleovorans</name>
    <dbReference type="NCBI Taxonomy" id="33941"/>
    <lineage>
        <taxon>Bacteria</taxon>
        <taxon>Bacillati</taxon>
        <taxon>Bacillota</taxon>
        <taxon>Bacilli</taxon>
        <taxon>Bacillales</taxon>
        <taxon>Anoxybacillaceae</taxon>
        <taxon>Geobacillus</taxon>
        <taxon>Geobacillus thermoleovorans group</taxon>
    </lineage>
</organism>
<dbReference type="Proteomes" id="UP000246996">
    <property type="component" value="Chromosome"/>
</dbReference>
<name>A0A2Z3NC91_GEOTH</name>
<dbReference type="RefSeq" id="WP_049787568.1">
    <property type="nucleotide sequence ID" value="NZ_CP027303.2"/>
</dbReference>
<reference evidence="2" key="1">
    <citation type="submission" date="2018-02" db="EMBL/GenBank/DDBJ databases">
        <title>The complete genome of bacterial strain SGAirxxxx.</title>
        <authorList>
            <person name="Schuster S.C."/>
        </authorList>
    </citation>
    <scope>NUCLEOTIDE SEQUENCE [LARGE SCALE GENOMIC DNA]</scope>
    <source>
        <strain evidence="2">SGAir0734</strain>
    </source>
</reference>
<evidence type="ECO:0000313" key="2">
    <source>
        <dbReference type="Proteomes" id="UP000246996"/>
    </source>
</evidence>
<evidence type="ECO:0000313" key="1">
    <source>
        <dbReference type="EMBL" id="AWO76537.1"/>
    </source>
</evidence>
<dbReference type="EMBL" id="CP027303">
    <property type="protein sequence ID" value="AWO76537.1"/>
    <property type="molecule type" value="Genomic_DNA"/>
</dbReference>
<gene>
    <name evidence="1" type="ORF">C1N76_17220</name>
</gene>
<protein>
    <submittedName>
        <fullName evidence="1">Uncharacterized protein</fullName>
    </submittedName>
</protein>
<sequence>MTISMIAAAVVMLAGLIGTLALSGRGDEQYTSATKGNLTRLALIYAGLAIVLAAGIGVYLAL</sequence>